<evidence type="ECO:0000313" key="1">
    <source>
        <dbReference type="EMBL" id="CUP46007.1"/>
    </source>
</evidence>
<dbReference type="AlphaFoldDB" id="A0A174NGH6"/>
<evidence type="ECO:0000313" key="2">
    <source>
        <dbReference type="Proteomes" id="UP000095544"/>
    </source>
</evidence>
<dbReference type="Proteomes" id="UP000095544">
    <property type="component" value="Unassembled WGS sequence"/>
</dbReference>
<sequence>MKKLFISQPMVDRTDEEIFKEREKAIGEARELLGEDIEVIDSYTDVLMNPLGYLGYSITCLSKADVAYFAKGWQDYRGCKIEHECALQYGIKILLSEFDPHKTVIGKRLDAGCWD</sequence>
<protein>
    <recommendedName>
        <fullName evidence="3">DUF4406 domain-containing protein</fullName>
    </recommendedName>
</protein>
<organism evidence="1 2">
    <name type="scientific">Faecalicatena contorta</name>
    <dbReference type="NCBI Taxonomy" id="39482"/>
    <lineage>
        <taxon>Bacteria</taxon>
        <taxon>Bacillati</taxon>
        <taxon>Bacillota</taxon>
        <taxon>Clostridia</taxon>
        <taxon>Lachnospirales</taxon>
        <taxon>Lachnospiraceae</taxon>
        <taxon>Faecalicatena</taxon>
    </lineage>
</organism>
<name>A0A174NGH6_9FIRM</name>
<gene>
    <name evidence="1" type="ORF">ERS852491_05180</name>
</gene>
<evidence type="ECO:0008006" key="3">
    <source>
        <dbReference type="Google" id="ProtNLM"/>
    </source>
</evidence>
<dbReference type="OrthoDB" id="3183422at2"/>
<dbReference type="RefSeq" id="WP_055155419.1">
    <property type="nucleotide sequence ID" value="NZ_CYZU01000126.1"/>
</dbReference>
<dbReference type="EMBL" id="CYZU01000126">
    <property type="protein sequence ID" value="CUP46007.1"/>
    <property type="molecule type" value="Genomic_DNA"/>
</dbReference>
<proteinExistence type="predicted"/>
<reference evidence="1 2" key="1">
    <citation type="submission" date="2015-09" db="EMBL/GenBank/DDBJ databases">
        <authorList>
            <consortium name="Pathogen Informatics"/>
        </authorList>
    </citation>
    <scope>NUCLEOTIDE SEQUENCE [LARGE SCALE GENOMIC DNA]</scope>
    <source>
        <strain evidence="1 2">2789STDY5834876</strain>
    </source>
</reference>
<accession>A0A174NGH6</accession>